<dbReference type="PROSITE" id="PS51755">
    <property type="entry name" value="OMPR_PHOB"/>
    <property type="match status" value="1"/>
</dbReference>
<evidence type="ECO:0000313" key="20">
    <source>
        <dbReference type="Proteomes" id="UP000509684"/>
    </source>
</evidence>
<dbReference type="AlphaFoldDB" id="A0A080MBB1"/>
<comment type="subcellular location">
    <subcellularLocation>
        <location evidence="1">Cytoplasm</location>
    </subcellularLocation>
</comment>
<evidence type="ECO:0000256" key="12">
    <source>
        <dbReference type="ARBA" id="ARBA00024735"/>
    </source>
</evidence>
<dbReference type="GO" id="GO:0005829">
    <property type="term" value="C:cytosol"/>
    <property type="evidence" value="ECO:0007669"/>
    <property type="project" value="TreeGrafter"/>
</dbReference>
<evidence type="ECO:0000256" key="13">
    <source>
        <dbReference type="PROSITE-ProRule" id="PRU00169"/>
    </source>
</evidence>
<dbReference type="PANTHER" id="PTHR48111:SF40">
    <property type="entry name" value="PHOSPHATE REGULON TRANSCRIPTIONAL REGULATORY PROTEIN PHOB"/>
    <property type="match status" value="1"/>
</dbReference>
<name>A0A080MBB1_9PROT</name>
<keyword evidence="10" id="KW-0010">Activator</keyword>
<protein>
    <recommendedName>
        <fullName evidence="2">Phosphate regulon transcriptional regulatory protein PhoB</fullName>
    </recommendedName>
</protein>
<dbReference type="SMART" id="SM00862">
    <property type="entry name" value="Trans_reg_C"/>
    <property type="match status" value="1"/>
</dbReference>
<evidence type="ECO:0000256" key="11">
    <source>
        <dbReference type="ARBA" id="ARBA00023163"/>
    </source>
</evidence>
<reference evidence="18 20" key="2">
    <citation type="journal article" date="2019" name="Microbiome">
        <title>Annotated bacterial chromosomes from frame-shift-corrected long-read metagenomic data.</title>
        <authorList>
            <person name="Arumugam K."/>
            <person name="Bagci C."/>
            <person name="Bessarab I."/>
            <person name="Beier S."/>
            <person name="Buchfink B."/>
            <person name="Gorska A."/>
            <person name="Qiu G."/>
            <person name="Huson D.H."/>
            <person name="Williams R.B.H."/>
        </authorList>
    </citation>
    <scope>NUCLEOTIDE SEQUENCE [LARGE SCALE GENOMIC DNA]</scope>
    <source>
        <strain evidence="18">SSA1</strain>
    </source>
</reference>
<evidence type="ECO:0000256" key="1">
    <source>
        <dbReference type="ARBA" id="ARBA00004496"/>
    </source>
</evidence>
<keyword evidence="11" id="KW-0804">Transcription</keyword>
<dbReference type="RefSeq" id="WP_034943732.1">
    <property type="nucleotide sequence ID" value="NZ_JDST02000002.1"/>
</dbReference>
<evidence type="ECO:0000313" key="19">
    <source>
        <dbReference type="Proteomes" id="UP000021315"/>
    </source>
</evidence>
<evidence type="ECO:0000313" key="17">
    <source>
        <dbReference type="EMBL" id="KFB78582.1"/>
    </source>
</evidence>
<dbReference type="EMBL" id="JDST02000002">
    <property type="protein sequence ID" value="KFB78582.1"/>
    <property type="molecule type" value="Genomic_DNA"/>
</dbReference>
<evidence type="ECO:0000256" key="9">
    <source>
        <dbReference type="ARBA" id="ARBA00023125"/>
    </source>
</evidence>
<dbReference type="PROSITE" id="PS50110">
    <property type="entry name" value="RESPONSE_REGULATORY"/>
    <property type="match status" value="1"/>
</dbReference>
<evidence type="ECO:0000256" key="3">
    <source>
        <dbReference type="ARBA" id="ARBA00022448"/>
    </source>
</evidence>
<evidence type="ECO:0000256" key="10">
    <source>
        <dbReference type="ARBA" id="ARBA00023159"/>
    </source>
</evidence>
<dbReference type="Proteomes" id="UP000509684">
    <property type="component" value="Chromosome"/>
</dbReference>
<dbReference type="NCBIfam" id="TIGR02154">
    <property type="entry name" value="PhoB"/>
    <property type="match status" value="1"/>
</dbReference>
<organism evidence="17 19">
    <name type="scientific">Candidatus Accumulibacter cognatus</name>
    <dbReference type="NCBI Taxonomy" id="2954383"/>
    <lineage>
        <taxon>Bacteria</taxon>
        <taxon>Pseudomonadati</taxon>
        <taxon>Pseudomonadota</taxon>
        <taxon>Betaproteobacteria</taxon>
        <taxon>Candidatus Accumulibacter</taxon>
    </lineage>
</organism>
<dbReference type="InterPro" id="IPR001789">
    <property type="entry name" value="Sig_transdc_resp-reg_receiver"/>
</dbReference>
<keyword evidence="4" id="KW-0963">Cytoplasm</keyword>
<sequence length="241" mass="26596">MNPSVSSLPRVLVVEDDRGIQELLRFTLVCGSYQPVCADTAEEAETLLRETLPDIALIDWMLPGKSGLALVGKLRNERRTRSMPIILLTARGEEADRVAGLEGGADDYIVKPFSTKELLARVQAVLRRCAPEFAKGTLSAGPIELDTVSHEARVLGLRITLTPTEFRLLRFLMANAGRVYTRQQLLDNVWGDHVYIEDRTVDIHIRRLRVALGPVAEQMVETVRGTGYKLGTLPASPLPAA</sequence>
<dbReference type="CDD" id="cd00383">
    <property type="entry name" value="trans_reg_C"/>
    <property type="match status" value="1"/>
</dbReference>
<dbReference type="InterPro" id="IPR039420">
    <property type="entry name" value="WalR-like"/>
</dbReference>
<dbReference type="GO" id="GO:0006817">
    <property type="term" value="P:phosphate ion transport"/>
    <property type="evidence" value="ECO:0007669"/>
    <property type="project" value="UniProtKB-KW"/>
</dbReference>
<evidence type="ECO:0000256" key="7">
    <source>
        <dbReference type="ARBA" id="ARBA00023012"/>
    </source>
</evidence>
<gene>
    <name evidence="17" type="primary">phoB</name>
    <name evidence="17" type="ORF">AW06_000045</name>
    <name evidence="18" type="ORF">HWD57_16770</name>
</gene>
<dbReference type="InterPro" id="IPR011006">
    <property type="entry name" value="CheY-like_superfamily"/>
</dbReference>
<dbReference type="Gene3D" id="6.10.250.690">
    <property type="match status" value="1"/>
</dbReference>
<dbReference type="Gene3D" id="1.10.10.10">
    <property type="entry name" value="Winged helix-like DNA-binding domain superfamily/Winged helix DNA-binding domain"/>
    <property type="match status" value="1"/>
</dbReference>
<dbReference type="Gene3D" id="3.40.50.2300">
    <property type="match status" value="1"/>
</dbReference>
<evidence type="ECO:0000256" key="14">
    <source>
        <dbReference type="PROSITE-ProRule" id="PRU01091"/>
    </source>
</evidence>
<dbReference type="InterPro" id="IPR001867">
    <property type="entry name" value="OmpR/PhoB-type_DNA-bd"/>
</dbReference>
<keyword evidence="3" id="KW-0813">Transport</keyword>
<evidence type="ECO:0000256" key="4">
    <source>
        <dbReference type="ARBA" id="ARBA00022490"/>
    </source>
</evidence>
<dbReference type="STRING" id="1453999.AW06_000045"/>
<evidence type="ECO:0000259" key="15">
    <source>
        <dbReference type="PROSITE" id="PS50110"/>
    </source>
</evidence>
<accession>A0A7D5NBZ3</accession>
<proteinExistence type="predicted"/>
<dbReference type="SUPFAM" id="SSF46894">
    <property type="entry name" value="C-terminal effector domain of the bipartite response regulators"/>
    <property type="match status" value="1"/>
</dbReference>
<dbReference type="InterPro" id="IPR036388">
    <property type="entry name" value="WH-like_DNA-bd_sf"/>
</dbReference>
<keyword evidence="9 14" id="KW-0238">DNA-binding</keyword>
<evidence type="ECO:0000259" key="16">
    <source>
        <dbReference type="PROSITE" id="PS51755"/>
    </source>
</evidence>
<feature type="domain" description="OmpR/PhoB-type" evidence="16">
    <location>
        <begin position="135"/>
        <end position="232"/>
    </location>
</feature>
<dbReference type="GO" id="GO:0006355">
    <property type="term" value="P:regulation of DNA-templated transcription"/>
    <property type="evidence" value="ECO:0007669"/>
    <property type="project" value="InterPro"/>
</dbReference>
<feature type="domain" description="Response regulatory" evidence="15">
    <location>
        <begin position="10"/>
        <end position="126"/>
    </location>
</feature>
<feature type="DNA-binding region" description="OmpR/PhoB-type" evidence="14">
    <location>
        <begin position="135"/>
        <end position="232"/>
    </location>
</feature>
<evidence type="ECO:0000313" key="18">
    <source>
        <dbReference type="EMBL" id="QLH51266.1"/>
    </source>
</evidence>
<dbReference type="GO" id="GO:0000156">
    <property type="term" value="F:phosphorelay response regulator activity"/>
    <property type="evidence" value="ECO:0007669"/>
    <property type="project" value="InterPro"/>
</dbReference>
<reference evidence="17 19" key="1">
    <citation type="submission" date="2014-02" db="EMBL/GenBank/DDBJ databases">
        <title>Expanding our view of genomic diversity in Candidatus Accumulibacter clades.</title>
        <authorList>
            <person name="Skennerton C.T."/>
            <person name="Barr J.J."/>
            <person name="Slater F.R."/>
            <person name="Bond P.L."/>
            <person name="Tyson G.W."/>
        </authorList>
    </citation>
    <scope>NUCLEOTIDE SEQUENCE [LARGE SCALE GENOMIC DNA]</scope>
    <source>
        <strain evidence="19">SK-02</strain>
    </source>
</reference>
<dbReference type="PANTHER" id="PTHR48111">
    <property type="entry name" value="REGULATOR OF RPOS"/>
    <property type="match status" value="1"/>
</dbReference>
<accession>A0A080MBB1</accession>
<keyword evidence="5 13" id="KW-0597">Phosphoprotein</keyword>
<comment type="function">
    <text evidence="12">This protein is a positive regulator for the phosphate regulon. Transcription of this operon is positively regulated by PhoB and PhoR when phosphate is limited.</text>
</comment>
<dbReference type="Proteomes" id="UP000021315">
    <property type="component" value="Unassembled WGS sequence"/>
</dbReference>
<keyword evidence="6" id="KW-0592">Phosphate transport</keyword>
<feature type="modified residue" description="4-aspartylphosphate" evidence="13">
    <location>
        <position position="59"/>
    </location>
</feature>
<evidence type="ECO:0000256" key="6">
    <source>
        <dbReference type="ARBA" id="ARBA00022592"/>
    </source>
</evidence>
<evidence type="ECO:0000256" key="2">
    <source>
        <dbReference type="ARBA" id="ARBA00013332"/>
    </source>
</evidence>
<keyword evidence="19" id="KW-1185">Reference proteome</keyword>
<dbReference type="EMBL" id="CP058708">
    <property type="protein sequence ID" value="QLH51266.1"/>
    <property type="molecule type" value="Genomic_DNA"/>
</dbReference>
<dbReference type="InterPro" id="IPR011879">
    <property type="entry name" value="Sig_transdc_resp-reg_PhoB"/>
</dbReference>
<dbReference type="SUPFAM" id="SSF52172">
    <property type="entry name" value="CheY-like"/>
    <property type="match status" value="1"/>
</dbReference>
<dbReference type="Pfam" id="PF00072">
    <property type="entry name" value="Response_reg"/>
    <property type="match status" value="1"/>
</dbReference>
<dbReference type="InterPro" id="IPR016032">
    <property type="entry name" value="Sig_transdc_resp-reg_C-effctor"/>
</dbReference>
<keyword evidence="8" id="KW-0805">Transcription regulation</keyword>
<reference evidence="18" key="3">
    <citation type="submission" date="2020-06" db="EMBL/GenBank/DDBJ databases">
        <authorList>
            <person name="Arumugam K."/>
            <person name="Besarab I."/>
            <person name="Haryono M."/>
            <person name="Bagci C."/>
            <person name="Beier S."/>
            <person name="Buchfink B."/>
            <person name="Gorska A."/>
            <person name="Qiu G."/>
            <person name="Huson D.H."/>
            <person name="Williams R.B."/>
        </authorList>
    </citation>
    <scope>NUCLEOTIDE SEQUENCE</scope>
    <source>
        <strain evidence="18">SSA1</strain>
    </source>
</reference>
<keyword evidence="7" id="KW-0902">Two-component regulatory system</keyword>
<dbReference type="GO" id="GO:0000976">
    <property type="term" value="F:transcription cis-regulatory region binding"/>
    <property type="evidence" value="ECO:0007669"/>
    <property type="project" value="TreeGrafter"/>
</dbReference>
<dbReference type="Pfam" id="PF00486">
    <property type="entry name" value="Trans_reg_C"/>
    <property type="match status" value="1"/>
</dbReference>
<evidence type="ECO:0000256" key="8">
    <source>
        <dbReference type="ARBA" id="ARBA00023015"/>
    </source>
</evidence>
<dbReference type="SMART" id="SM00448">
    <property type="entry name" value="REC"/>
    <property type="match status" value="1"/>
</dbReference>
<dbReference type="GO" id="GO:0032993">
    <property type="term" value="C:protein-DNA complex"/>
    <property type="evidence" value="ECO:0007669"/>
    <property type="project" value="TreeGrafter"/>
</dbReference>
<dbReference type="KEGG" id="acog:HWD57_16770"/>
<evidence type="ECO:0000256" key="5">
    <source>
        <dbReference type="ARBA" id="ARBA00022553"/>
    </source>
</evidence>